<protein>
    <submittedName>
        <fullName evidence="3">LPS-assembly protein LptD</fullName>
    </submittedName>
</protein>
<feature type="transmembrane region" description="Helical" evidence="2">
    <location>
        <begin position="33"/>
        <end position="52"/>
    </location>
</feature>
<accession>A0A2P2EDX8</accession>
<dbReference type="OrthoDB" id="7871110at2"/>
<evidence type="ECO:0000313" key="3">
    <source>
        <dbReference type="EMBL" id="GBF59267.1"/>
    </source>
</evidence>
<evidence type="ECO:0000256" key="1">
    <source>
        <dbReference type="SAM" id="MobiDB-lite"/>
    </source>
</evidence>
<name>A0A2P2EDX8_9PROT</name>
<keyword evidence="4" id="KW-1185">Reference proteome</keyword>
<dbReference type="Proteomes" id="UP000245086">
    <property type="component" value="Unassembled WGS sequence"/>
</dbReference>
<gene>
    <name evidence="3" type="primary">lptD_2</name>
    <name evidence="3" type="ORF">PbB2_02960</name>
</gene>
<evidence type="ECO:0000313" key="4">
    <source>
        <dbReference type="Proteomes" id="UP000245086"/>
    </source>
</evidence>
<keyword evidence="2" id="KW-1133">Transmembrane helix</keyword>
<dbReference type="EMBL" id="BFBR01000011">
    <property type="protein sequence ID" value="GBF59267.1"/>
    <property type="molecule type" value="Genomic_DNA"/>
</dbReference>
<evidence type="ECO:0000256" key="2">
    <source>
        <dbReference type="SAM" id="Phobius"/>
    </source>
</evidence>
<dbReference type="RefSeq" id="WP_108986154.1">
    <property type="nucleotide sequence ID" value="NZ_BFBR01000011.1"/>
</dbReference>
<sequence>MTATHPISAGLPRQRLTPQDARRRTIRVKTTRLVFLGGAALSTLLLVGSVILRGVQGAAIDTTNLVQNDQYVMESPEFVGNTKDGKRLKVKGVKATRSVADPIGPVRLEKPRMETADGSVAVAEDGVWSPTNQTLSLKGNVVFTRKGGERATGQSAIWTADPSILTLEGGVQVNLPTGETATAQSLSWNETTMVVSLAGAARVAFKDGEATSDQASFDQKTRILTGNGTARIVSQLGTSSADRYEYNTVSRRLRLSGKVVAKLN</sequence>
<keyword evidence="2" id="KW-0812">Transmembrane</keyword>
<keyword evidence="2" id="KW-0472">Membrane</keyword>
<dbReference type="AlphaFoldDB" id="A0A2P2EDX8"/>
<proteinExistence type="predicted"/>
<comment type="caution">
    <text evidence="3">The sequence shown here is derived from an EMBL/GenBank/DDBJ whole genome shotgun (WGS) entry which is preliminary data.</text>
</comment>
<organism evidence="3 4">
    <name type="scientific">Candidatus Phycosocius bacilliformis</name>
    <dbReference type="NCBI Taxonomy" id="1445552"/>
    <lineage>
        <taxon>Bacteria</taxon>
        <taxon>Pseudomonadati</taxon>
        <taxon>Pseudomonadota</taxon>
        <taxon>Alphaproteobacteria</taxon>
        <taxon>Caulobacterales</taxon>
        <taxon>Caulobacterales incertae sedis</taxon>
        <taxon>Candidatus Phycosocius</taxon>
    </lineage>
</organism>
<feature type="region of interest" description="Disordered" evidence="1">
    <location>
        <begin position="1"/>
        <end position="20"/>
    </location>
</feature>
<reference evidence="3 4" key="1">
    <citation type="journal article" date="2018" name="Genome Announc.">
        <title>Draft Genome Sequence of "Candidatus Phycosocius bacilliformis," an Alphaproteobacterial Ectosymbiont of the Hydrocarbon-Producing Green Alga Botryococcus braunii.</title>
        <authorList>
            <person name="Tanabe Y."/>
            <person name="Yamaguchi H."/>
            <person name="Watanabe M.M."/>
        </authorList>
    </citation>
    <scope>NUCLEOTIDE SEQUENCE [LARGE SCALE GENOMIC DNA]</scope>
    <source>
        <strain evidence="3 4">BOTRYCO-2</strain>
    </source>
</reference>